<proteinExistence type="predicted"/>
<keyword evidence="3" id="KW-0378">Hydrolase</keyword>
<dbReference type="InterPro" id="IPR039279">
    <property type="entry name" value="QRT3-like"/>
</dbReference>
<sequence length="762" mass="80406">MLKLAAAFALLLSGASAIPAPDNGNANLLKRATTFWYANMDHTGQYRGYAPDLDPDFSYPVFQAVNPGDGASIQTAINSGDGTNPTRHGEWLASQPRVVYIPPGTYTISKTIYMNTDTILMGDATNPPIIKAAAGFTGDQTLISGQDPTTGVSGELSFAVGLKNLILDTTAIPGEGNTFTALWWGVAQAAQLQNVKITMSASVNGNGHTGIHLGRGSTLGLADVRVERGQNGIWHDGHQQALYKSIYFYQNTIGMLISGGNTISIIAPTFDTCGTGVRNTGGSPWIALIDATSINSGVTFVTTVFPSFLIENLSKDTQSDIAQVNGATVLGAASHVDTFTYANTVGRNPTYGATTSTNARPAALAPGGKYPVLPAPNYATNPVTDFINVKDPSQNGGHTVLGDHSIDESGVLNQVLQYAATNNKIAYFPFGKYRVDSTLLIPKGSRIVGEAWATITGNGAFFKDASNPKPVVAVGNGGDVGTAQIQDMRFTVSDVLPGAIIIQFNMAGTSPGQVALWNSLVTVGGTLGASALTNSCGDASNECKAAFLGIHLAPTSSAYIENVWNWVADHITESFSGGSNIAAKGGVLVEATKGTWLHALGSEHWWLYQLNLRKASNVMVSLLQSETNYDQGDHTQQIPPAPWVADVTNWGDPDFSWCGGGDTRCRMGFANYIQGGSNIYTYASASWAFFSGPGYQACAGQYQCQDYIHWITSTPTNLQAFGLCSKDTYATLHLADGTNLVTANGWTGSWPGSGGDVGRYTA</sequence>
<dbReference type="CDD" id="cd23668">
    <property type="entry name" value="GH55_beta13glucanase-like"/>
    <property type="match status" value="1"/>
</dbReference>
<reference evidence="3 4" key="1">
    <citation type="submission" date="2016-04" db="EMBL/GenBank/DDBJ databases">
        <title>A degradative enzymes factory behind the ericoid mycorrhizal symbiosis.</title>
        <authorList>
            <consortium name="DOE Joint Genome Institute"/>
            <person name="Martino E."/>
            <person name="Morin E."/>
            <person name="Grelet G."/>
            <person name="Kuo A."/>
            <person name="Kohler A."/>
            <person name="Daghino S."/>
            <person name="Barry K."/>
            <person name="Choi C."/>
            <person name="Cichocki N."/>
            <person name="Clum A."/>
            <person name="Copeland A."/>
            <person name="Hainaut M."/>
            <person name="Haridas S."/>
            <person name="Labutti K."/>
            <person name="Lindquist E."/>
            <person name="Lipzen A."/>
            <person name="Khouja H.-R."/>
            <person name="Murat C."/>
            <person name="Ohm R."/>
            <person name="Olson A."/>
            <person name="Spatafora J."/>
            <person name="Veneault-Fourrey C."/>
            <person name="Henrissat B."/>
            <person name="Grigoriev I."/>
            <person name="Martin F."/>
            <person name="Perotto S."/>
        </authorList>
    </citation>
    <scope>NUCLEOTIDE SEQUENCE [LARGE SCALE GENOMIC DNA]</scope>
    <source>
        <strain evidence="3 4">E</strain>
    </source>
</reference>
<dbReference type="GO" id="GO:0004650">
    <property type="term" value="F:polygalacturonase activity"/>
    <property type="evidence" value="ECO:0007669"/>
    <property type="project" value="InterPro"/>
</dbReference>
<dbReference type="EMBL" id="KZ613865">
    <property type="protein sequence ID" value="PMD54428.1"/>
    <property type="molecule type" value="Genomic_DNA"/>
</dbReference>
<dbReference type="SUPFAM" id="SSF51126">
    <property type="entry name" value="Pectin lyase-like"/>
    <property type="match status" value="2"/>
</dbReference>
<dbReference type="AlphaFoldDB" id="A0A2J6SUH5"/>
<dbReference type="Gene3D" id="2.160.20.10">
    <property type="entry name" value="Single-stranded right-handed beta-helix, Pectin lyase-like"/>
    <property type="match status" value="2"/>
</dbReference>
<keyword evidence="1" id="KW-0732">Signal</keyword>
<feature type="chain" id="PRO_5014412910" evidence="1">
    <location>
        <begin position="18"/>
        <end position="762"/>
    </location>
</feature>
<protein>
    <submittedName>
        <fullName evidence="3">Glycoside hydrolase family 55 protein</fullName>
    </submittedName>
</protein>
<dbReference type="PANTHER" id="PTHR33928">
    <property type="entry name" value="POLYGALACTURONASE QRT3"/>
    <property type="match status" value="1"/>
</dbReference>
<dbReference type="FunFam" id="2.160.20.10:FF:000049">
    <property type="entry name" value="Putative exo-beta-1,3-glucanase"/>
    <property type="match status" value="1"/>
</dbReference>
<dbReference type="STRING" id="1095630.A0A2J6SUH5"/>
<dbReference type="InParanoid" id="A0A2J6SUH5"/>
<gene>
    <name evidence="3" type="ORF">K444DRAFT_539787</name>
</gene>
<dbReference type="InterPro" id="IPR024535">
    <property type="entry name" value="RHGA/B-epi-like_pectate_lyase"/>
</dbReference>
<feature type="domain" description="Rhamnogalacturonase A/B/Epimerase-like pectate lyase" evidence="2">
    <location>
        <begin position="69"/>
        <end position="277"/>
    </location>
</feature>
<name>A0A2J6SUH5_9HELO</name>
<dbReference type="RefSeq" id="XP_024731332.1">
    <property type="nucleotide sequence ID" value="XM_024875663.1"/>
</dbReference>
<accession>A0A2J6SUH5</accession>
<dbReference type="OrthoDB" id="1046782at2759"/>
<dbReference type="Proteomes" id="UP000235371">
    <property type="component" value="Unassembled WGS sequence"/>
</dbReference>
<dbReference type="Pfam" id="PF12708">
    <property type="entry name" value="Pect-lyase_RHGA_epim"/>
    <property type="match status" value="2"/>
</dbReference>
<dbReference type="GeneID" id="36583742"/>
<keyword evidence="4" id="KW-1185">Reference proteome</keyword>
<evidence type="ECO:0000313" key="4">
    <source>
        <dbReference type="Proteomes" id="UP000235371"/>
    </source>
</evidence>
<dbReference type="InterPro" id="IPR011050">
    <property type="entry name" value="Pectin_lyase_fold/virulence"/>
</dbReference>
<organism evidence="3 4">
    <name type="scientific">Hyaloscypha bicolor E</name>
    <dbReference type="NCBI Taxonomy" id="1095630"/>
    <lineage>
        <taxon>Eukaryota</taxon>
        <taxon>Fungi</taxon>
        <taxon>Dikarya</taxon>
        <taxon>Ascomycota</taxon>
        <taxon>Pezizomycotina</taxon>
        <taxon>Leotiomycetes</taxon>
        <taxon>Helotiales</taxon>
        <taxon>Hyaloscyphaceae</taxon>
        <taxon>Hyaloscypha</taxon>
        <taxon>Hyaloscypha bicolor</taxon>
    </lineage>
</organism>
<evidence type="ECO:0000256" key="1">
    <source>
        <dbReference type="SAM" id="SignalP"/>
    </source>
</evidence>
<evidence type="ECO:0000259" key="2">
    <source>
        <dbReference type="Pfam" id="PF12708"/>
    </source>
</evidence>
<evidence type="ECO:0000313" key="3">
    <source>
        <dbReference type="EMBL" id="PMD54428.1"/>
    </source>
</evidence>
<feature type="domain" description="Rhamnogalacturonase A/B/Epimerase-like pectate lyase" evidence="2">
    <location>
        <begin position="400"/>
        <end position="465"/>
    </location>
</feature>
<dbReference type="PANTHER" id="PTHR33928:SF2">
    <property type="entry name" value="PECTATE LYASE SUPERFAMILY PROTEIN DOMAIN-CONTAINING PROTEIN-RELATED"/>
    <property type="match status" value="1"/>
</dbReference>
<dbReference type="InterPro" id="IPR012334">
    <property type="entry name" value="Pectin_lyas_fold"/>
</dbReference>
<feature type="signal peptide" evidence="1">
    <location>
        <begin position="1"/>
        <end position="17"/>
    </location>
</feature>